<evidence type="ECO:0000256" key="2">
    <source>
        <dbReference type="ARBA" id="ARBA00022737"/>
    </source>
</evidence>
<dbReference type="GO" id="GO:0005737">
    <property type="term" value="C:cytoplasm"/>
    <property type="evidence" value="ECO:0007669"/>
    <property type="project" value="TreeGrafter"/>
</dbReference>
<dbReference type="STRING" id="299467.A0A443RSB8"/>
<feature type="non-terminal residue" evidence="3">
    <location>
        <position position="89"/>
    </location>
</feature>
<dbReference type="PANTHER" id="PTHR15574">
    <property type="entry name" value="WD REPEAT DOMAIN-CONTAINING FAMILY"/>
    <property type="match status" value="1"/>
</dbReference>
<dbReference type="EMBL" id="NCKV01045410">
    <property type="protein sequence ID" value="RWS18138.1"/>
    <property type="molecule type" value="Genomic_DNA"/>
</dbReference>
<protein>
    <submittedName>
        <fullName evidence="3">WD-repeat protein-like protein</fullName>
    </submittedName>
</protein>
<sequence length="89" mass="9816">MKGEHNSNIFCLGFNSDNTRLFSAGNDEQVIVHDSTTGETSDVILHEEAIYGLSVDPSNDNVFATACDDGRIFICDIRDPNLREPLTLI</sequence>
<gene>
    <name evidence="3" type="ORF">B4U80_12562</name>
</gene>
<comment type="caution">
    <text evidence="3">The sequence shown here is derived from an EMBL/GenBank/DDBJ whole genome shotgun (WGS) entry which is preliminary data.</text>
</comment>
<organism evidence="3 4">
    <name type="scientific">Leptotrombidium deliense</name>
    <dbReference type="NCBI Taxonomy" id="299467"/>
    <lineage>
        <taxon>Eukaryota</taxon>
        <taxon>Metazoa</taxon>
        <taxon>Ecdysozoa</taxon>
        <taxon>Arthropoda</taxon>
        <taxon>Chelicerata</taxon>
        <taxon>Arachnida</taxon>
        <taxon>Acari</taxon>
        <taxon>Acariformes</taxon>
        <taxon>Trombidiformes</taxon>
        <taxon>Prostigmata</taxon>
        <taxon>Anystina</taxon>
        <taxon>Parasitengona</taxon>
        <taxon>Trombiculoidea</taxon>
        <taxon>Trombiculidae</taxon>
        <taxon>Leptotrombidium</taxon>
    </lineage>
</organism>
<dbReference type="SMART" id="SM00320">
    <property type="entry name" value="WD40"/>
    <property type="match status" value="2"/>
</dbReference>
<name>A0A443RSB8_9ACAR</name>
<keyword evidence="4" id="KW-1185">Reference proteome</keyword>
<dbReference type="OrthoDB" id="6724178at2759"/>
<reference evidence="3 4" key="1">
    <citation type="journal article" date="2018" name="Gigascience">
        <title>Genomes of trombidid mites reveal novel predicted allergens and laterally-transferred genes associated with secondary metabolism.</title>
        <authorList>
            <person name="Dong X."/>
            <person name="Chaisiri K."/>
            <person name="Xia D."/>
            <person name="Armstrong S.D."/>
            <person name="Fang Y."/>
            <person name="Donnelly M.J."/>
            <person name="Kadowaki T."/>
            <person name="McGarry J.W."/>
            <person name="Darby A.C."/>
            <person name="Makepeace B.L."/>
        </authorList>
    </citation>
    <scope>NUCLEOTIDE SEQUENCE [LARGE SCALE GENOMIC DNA]</scope>
    <source>
        <strain evidence="3">UoL-UT</strain>
    </source>
</reference>
<dbReference type="PANTHER" id="PTHR15574:SF43">
    <property type="entry name" value="DDB1- AND CUL4-ASSOCIATED FACTOR 5"/>
    <property type="match status" value="1"/>
</dbReference>
<keyword evidence="1" id="KW-0853">WD repeat</keyword>
<dbReference type="VEuPathDB" id="VectorBase:LDEU013902"/>
<accession>A0A443RSB8</accession>
<evidence type="ECO:0000313" key="4">
    <source>
        <dbReference type="Proteomes" id="UP000288716"/>
    </source>
</evidence>
<evidence type="ECO:0000313" key="3">
    <source>
        <dbReference type="EMBL" id="RWS18138.1"/>
    </source>
</evidence>
<dbReference type="Proteomes" id="UP000288716">
    <property type="component" value="Unassembled WGS sequence"/>
</dbReference>
<keyword evidence="2" id="KW-0677">Repeat</keyword>
<dbReference type="Pfam" id="PF00400">
    <property type="entry name" value="WD40"/>
    <property type="match status" value="2"/>
</dbReference>
<evidence type="ECO:0000256" key="1">
    <source>
        <dbReference type="ARBA" id="ARBA00022574"/>
    </source>
</evidence>
<dbReference type="SUPFAM" id="SSF50978">
    <property type="entry name" value="WD40 repeat-like"/>
    <property type="match status" value="1"/>
</dbReference>
<dbReference type="InterPro" id="IPR036322">
    <property type="entry name" value="WD40_repeat_dom_sf"/>
</dbReference>
<dbReference type="AlphaFoldDB" id="A0A443RSB8"/>
<dbReference type="InterPro" id="IPR015943">
    <property type="entry name" value="WD40/YVTN_repeat-like_dom_sf"/>
</dbReference>
<dbReference type="GO" id="GO:0080008">
    <property type="term" value="C:Cul4-RING E3 ubiquitin ligase complex"/>
    <property type="evidence" value="ECO:0007669"/>
    <property type="project" value="TreeGrafter"/>
</dbReference>
<dbReference type="Gene3D" id="2.130.10.10">
    <property type="entry name" value="YVTN repeat-like/Quinoprotein amine dehydrogenase"/>
    <property type="match status" value="1"/>
</dbReference>
<dbReference type="InterPro" id="IPR001680">
    <property type="entry name" value="WD40_rpt"/>
</dbReference>
<dbReference type="InterPro" id="IPR045151">
    <property type="entry name" value="DCAF8"/>
</dbReference>
<proteinExistence type="predicted"/>
<dbReference type="GO" id="GO:0045717">
    <property type="term" value="P:negative regulation of fatty acid biosynthetic process"/>
    <property type="evidence" value="ECO:0007669"/>
    <property type="project" value="TreeGrafter"/>
</dbReference>